<gene>
    <name evidence="2" type="ORF">FHW36_106281</name>
</gene>
<comment type="caution">
    <text evidence="2">The sequence shown here is derived from an EMBL/GenBank/DDBJ whole genome shotgun (WGS) entry which is preliminary data.</text>
</comment>
<dbReference type="AlphaFoldDB" id="A0A561PLT0"/>
<dbReference type="PANTHER" id="PTHR30543:SF21">
    <property type="entry name" value="NAD(P)H-DEPENDENT FMN REDUCTASE LOT6"/>
    <property type="match status" value="1"/>
</dbReference>
<evidence type="ECO:0000313" key="3">
    <source>
        <dbReference type="Proteomes" id="UP000320811"/>
    </source>
</evidence>
<dbReference type="GO" id="GO:0010181">
    <property type="term" value="F:FMN binding"/>
    <property type="evidence" value="ECO:0007669"/>
    <property type="project" value="TreeGrafter"/>
</dbReference>
<dbReference type="InterPro" id="IPR029039">
    <property type="entry name" value="Flavoprotein-like_sf"/>
</dbReference>
<protein>
    <submittedName>
        <fullName evidence="2">Chromate reductase</fullName>
    </submittedName>
</protein>
<reference evidence="2 3" key="1">
    <citation type="submission" date="2019-06" db="EMBL/GenBank/DDBJ databases">
        <title>Sorghum-associated microbial communities from plants grown in Nebraska, USA.</title>
        <authorList>
            <person name="Schachtman D."/>
        </authorList>
    </citation>
    <scope>NUCLEOTIDE SEQUENCE [LARGE SCALE GENOMIC DNA]</scope>
    <source>
        <strain evidence="2 3">1209</strain>
    </source>
</reference>
<dbReference type="InterPro" id="IPR050712">
    <property type="entry name" value="NAD(P)H-dep_reductase"/>
</dbReference>
<dbReference type="GO" id="GO:0016491">
    <property type="term" value="F:oxidoreductase activity"/>
    <property type="evidence" value="ECO:0007669"/>
    <property type="project" value="InterPro"/>
</dbReference>
<evidence type="ECO:0000259" key="1">
    <source>
        <dbReference type="Pfam" id="PF03358"/>
    </source>
</evidence>
<sequence>MYIFVGQNDEHMSDEKHYHFVAISGSLRKGSYNTMALKALQQLAPSHIHIEQVHYDNIPLYNADLHTEQLPEQVVPLVKKIKESDGVIIVSPEYNYSVPGALKNAIDVVSRHPDKPFSEKAVAIMGASQGQIGTARMQYHLRQVMVFLNAYIINKPEIMIAHAQHKFDEAGNLTDEFLIKQFPLLLESLAKLSDKMKS</sequence>
<name>A0A561PLT0_9BACT</name>
<dbReference type="PANTHER" id="PTHR30543">
    <property type="entry name" value="CHROMATE REDUCTASE"/>
    <property type="match status" value="1"/>
</dbReference>
<dbReference type="SUPFAM" id="SSF52218">
    <property type="entry name" value="Flavoproteins"/>
    <property type="match status" value="1"/>
</dbReference>
<keyword evidence="3" id="KW-1185">Reference proteome</keyword>
<dbReference type="GO" id="GO:0005829">
    <property type="term" value="C:cytosol"/>
    <property type="evidence" value="ECO:0007669"/>
    <property type="project" value="TreeGrafter"/>
</dbReference>
<dbReference type="EMBL" id="VIWO01000006">
    <property type="protein sequence ID" value="TWF39057.1"/>
    <property type="molecule type" value="Genomic_DNA"/>
</dbReference>
<dbReference type="Proteomes" id="UP000320811">
    <property type="component" value="Unassembled WGS sequence"/>
</dbReference>
<dbReference type="Pfam" id="PF03358">
    <property type="entry name" value="FMN_red"/>
    <property type="match status" value="1"/>
</dbReference>
<evidence type="ECO:0000313" key="2">
    <source>
        <dbReference type="EMBL" id="TWF39057.1"/>
    </source>
</evidence>
<dbReference type="OrthoDB" id="9812295at2"/>
<dbReference type="Gene3D" id="3.40.50.360">
    <property type="match status" value="1"/>
</dbReference>
<proteinExistence type="predicted"/>
<accession>A0A561PLT0</accession>
<feature type="domain" description="NADPH-dependent FMN reductase-like" evidence="1">
    <location>
        <begin position="20"/>
        <end position="164"/>
    </location>
</feature>
<organism evidence="2 3">
    <name type="scientific">Chitinophaga polysaccharea</name>
    <dbReference type="NCBI Taxonomy" id="1293035"/>
    <lineage>
        <taxon>Bacteria</taxon>
        <taxon>Pseudomonadati</taxon>
        <taxon>Bacteroidota</taxon>
        <taxon>Chitinophagia</taxon>
        <taxon>Chitinophagales</taxon>
        <taxon>Chitinophagaceae</taxon>
        <taxon>Chitinophaga</taxon>
    </lineage>
</organism>
<dbReference type="InterPro" id="IPR005025">
    <property type="entry name" value="FMN_Rdtase-like_dom"/>
</dbReference>